<evidence type="ECO:0000256" key="1">
    <source>
        <dbReference type="SAM" id="MobiDB-lite"/>
    </source>
</evidence>
<reference evidence="3" key="1">
    <citation type="submission" date="2021-01" db="EMBL/GenBank/DDBJ databases">
        <title>Whole genome shotgun sequence of Acrocarpospora phusangensis NBRC 108782.</title>
        <authorList>
            <person name="Komaki H."/>
            <person name="Tamura T."/>
        </authorList>
    </citation>
    <scope>NUCLEOTIDE SEQUENCE</scope>
    <source>
        <strain evidence="3">NBRC 108782</strain>
    </source>
</reference>
<proteinExistence type="predicted"/>
<comment type="caution">
    <text evidence="3">The sequence shown here is derived from an EMBL/GenBank/DDBJ whole genome shotgun (WGS) entry which is preliminary data.</text>
</comment>
<dbReference type="EMBL" id="BOOA01000025">
    <property type="protein sequence ID" value="GIH25079.1"/>
    <property type="molecule type" value="Genomic_DNA"/>
</dbReference>
<sequence length="256" mass="27366">MDHRFLLAAAGIVATGVVGALLAGPDRPGPGGATPPVLTKLAIPAIPAPAVPPPVSPAPVAKAEKPLVVNGRVQPRKVKVPYRADGRYSVAPGTGKARKGGGEEIRYMVEVERGLPFEAREFAEEVHRILNDERGWGRFKRVTSGPVRFSVALSSPRTTNVQCLPLQTGGELSCWNGRRAVINAVRWAEGSPNYGRDLASYREYVISHEVGHGLGHGHVGCPGKGKPAPVMMQQTKSLASCKPNPWPHPRRLRSGL</sequence>
<organism evidence="3 4">
    <name type="scientific">Acrocarpospora phusangensis</name>
    <dbReference type="NCBI Taxonomy" id="1070424"/>
    <lineage>
        <taxon>Bacteria</taxon>
        <taxon>Bacillati</taxon>
        <taxon>Actinomycetota</taxon>
        <taxon>Actinomycetes</taxon>
        <taxon>Streptosporangiales</taxon>
        <taxon>Streptosporangiaceae</taxon>
        <taxon>Acrocarpospora</taxon>
    </lineage>
</organism>
<evidence type="ECO:0000313" key="4">
    <source>
        <dbReference type="Proteomes" id="UP000640052"/>
    </source>
</evidence>
<gene>
    <name evidence="3" type="ORF">Aph01nite_33890</name>
</gene>
<evidence type="ECO:0000313" key="3">
    <source>
        <dbReference type="EMBL" id="GIH25079.1"/>
    </source>
</evidence>
<dbReference type="Proteomes" id="UP000640052">
    <property type="component" value="Unassembled WGS sequence"/>
</dbReference>
<feature type="region of interest" description="Disordered" evidence="1">
    <location>
        <begin position="237"/>
        <end position="256"/>
    </location>
</feature>
<dbReference type="RefSeq" id="WP_239161749.1">
    <property type="nucleotide sequence ID" value="NZ_BOOA01000025.1"/>
</dbReference>
<dbReference type="AlphaFoldDB" id="A0A919Q9M7"/>
<feature type="domain" description="DUF3152" evidence="2">
    <location>
        <begin position="79"/>
        <end position="239"/>
    </location>
</feature>
<name>A0A919Q9M7_9ACTN</name>
<protein>
    <recommendedName>
        <fullName evidence="2">DUF3152 domain-containing protein</fullName>
    </recommendedName>
</protein>
<accession>A0A919Q9M7</accession>
<evidence type="ECO:0000259" key="2">
    <source>
        <dbReference type="Pfam" id="PF11350"/>
    </source>
</evidence>
<dbReference type="SUPFAM" id="SSF55486">
    <property type="entry name" value="Metalloproteases ('zincins'), catalytic domain"/>
    <property type="match status" value="1"/>
</dbReference>
<dbReference type="InterPro" id="IPR022603">
    <property type="entry name" value="DUF3152"/>
</dbReference>
<keyword evidence="4" id="KW-1185">Reference proteome</keyword>
<dbReference type="Pfam" id="PF11350">
    <property type="entry name" value="DUF3152"/>
    <property type="match status" value="1"/>
</dbReference>